<dbReference type="FunFam" id="3.30.1490.20:FF:000020">
    <property type="entry name" value="Protein lysine acetyltransferase"/>
    <property type="match status" value="1"/>
</dbReference>
<name>L9X6R0_9EURY</name>
<dbReference type="InterPro" id="IPR013815">
    <property type="entry name" value="ATP_grasp_subdomain_1"/>
</dbReference>
<dbReference type="InterPro" id="IPR016102">
    <property type="entry name" value="Succinyl-CoA_synth-like"/>
</dbReference>
<feature type="region of interest" description="Disordered" evidence="6">
    <location>
        <begin position="410"/>
        <end position="430"/>
    </location>
</feature>
<dbReference type="PANTHER" id="PTHR43334">
    <property type="entry name" value="ACETATE--COA LIGASE [ADP-FORMING]"/>
    <property type="match status" value="1"/>
</dbReference>
<evidence type="ECO:0000256" key="1">
    <source>
        <dbReference type="ARBA" id="ARBA00001619"/>
    </source>
</evidence>
<dbReference type="PATRIC" id="fig|1227497.3.peg.3078"/>
<dbReference type="EC" id="6.2.1.13" evidence="2"/>
<evidence type="ECO:0000256" key="6">
    <source>
        <dbReference type="SAM" id="MobiDB-lite"/>
    </source>
</evidence>
<dbReference type="Pfam" id="PF13549">
    <property type="entry name" value="ATP-grasp_5"/>
    <property type="match status" value="1"/>
</dbReference>
<evidence type="ECO:0000256" key="2">
    <source>
        <dbReference type="ARBA" id="ARBA00012957"/>
    </source>
</evidence>
<evidence type="ECO:0000256" key="5">
    <source>
        <dbReference type="ARBA" id="ARBA00022840"/>
    </source>
</evidence>
<dbReference type="PANTHER" id="PTHR43334:SF1">
    <property type="entry name" value="3-HYDROXYPROPIONATE--COA LIGASE [ADP-FORMING]"/>
    <property type="match status" value="1"/>
</dbReference>
<dbReference type="STRING" id="1227497.C491_15137"/>
<evidence type="ECO:0000313" key="8">
    <source>
        <dbReference type="Proteomes" id="UP000011688"/>
    </source>
</evidence>
<dbReference type="Proteomes" id="UP000011688">
    <property type="component" value="Unassembled WGS sequence"/>
</dbReference>
<reference evidence="7 8" key="1">
    <citation type="journal article" date="2014" name="PLoS Genet.">
        <title>Phylogenetically driven sequencing of extremely halophilic archaea reveals strategies for static and dynamic osmo-response.</title>
        <authorList>
            <person name="Becker E.A."/>
            <person name="Seitzer P.M."/>
            <person name="Tritt A."/>
            <person name="Larsen D."/>
            <person name="Krusor M."/>
            <person name="Yao A.I."/>
            <person name="Wu D."/>
            <person name="Madern D."/>
            <person name="Eisen J.A."/>
            <person name="Darling A.E."/>
            <person name="Facciotti M.T."/>
        </authorList>
    </citation>
    <scope>NUCLEOTIDE SEQUENCE [LARGE SCALE GENOMIC DNA]</scope>
    <source>
        <strain evidence="7 8">DSM 10524</strain>
    </source>
</reference>
<evidence type="ECO:0000256" key="3">
    <source>
        <dbReference type="ARBA" id="ARBA00022598"/>
    </source>
</evidence>
<evidence type="ECO:0000313" key="7">
    <source>
        <dbReference type="EMBL" id="ELY56293.1"/>
    </source>
</evidence>
<proteinExistence type="predicted"/>
<keyword evidence="4" id="KW-0547">Nucleotide-binding</keyword>
<dbReference type="AlphaFoldDB" id="L9X6R0"/>
<keyword evidence="3" id="KW-0436">Ligase</keyword>
<dbReference type="eggNOG" id="arCOG01340">
    <property type="taxonomic scope" value="Archaea"/>
</dbReference>
<protein>
    <recommendedName>
        <fullName evidence="2">acetate--CoA ligase (ADP-forming)</fullName>
        <ecNumber evidence="2">6.2.1.13</ecNumber>
    </recommendedName>
</protein>
<dbReference type="EMBL" id="AOIB01000028">
    <property type="protein sequence ID" value="ELY56293.1"/>
    <property type="molecule type" value="Genomic_DNA"/>
</dbReference>
<dbReference type="Gene3D" id="3.30.1490.20">
    <property type="entry name" value="ATP-grasp fold, A domain"/>
    <property type="match status" value="1"/>
</dbReference>
<keyword evidence="5" id="KW-0067">ATP-binding</keyword>
<sequence>MDDANIAILADGGGHATLAADALAARDLSVPELEAGTKDRLREVLPDAASVRNPVDVAGGTDDDPSVFADCAEALFDDPNVDGVLLSGLFGGYGIRFTDDLEPIEKAAARDIVTFAEDTDTPLVVQSAYESADPEVHTILRESDVPVYESLDLSVACLSALAEYGTHLKTTDERDSFNLEEGERTIDPAEATNGTLTEYDAKKVLDQYDAPVTPYELVETPMEAKRAAVEFDAPVAMKAVSPDIVHKTEADAVALEVTEDADDVFQDLVENARTYDPQARIDGVLVSPMRTDGIEVIVGATSDEQFGPVVMFGLGGVFVEVFEDVAFRAAPLSKSDARSMIEEIDAQPLLNGTRGGSSVDQEALVDVLCTVSDLVVDNPVVEEVDLNPVLAAEDGVEILDASILLSNESQTTTHTMESENEVISDGGDNE</sequence>
<comment type="caution">
    <text evidence="7">The sequence shown here is derived from an EMBL/GenBank/DDBJ whole genome shotgun (WGS) entry which is preliminary data.</text>
</comment>
<dbReference type="GO" id="GO:0043758">
    <property type="term" value="F:acetate-CoA ligase (ADP-forming) activity"/>
    <property type="evidence" value="ECO:0007669"/>
    <property type="project" value="UniProtKB-EC"/>
</dbReference>
<comment type="catalytic activity">
    <reaction evidence="1">
        <text>acetate + ATP + CoA = acetyl-CoA + ADP + phosphate</text>
        <dbReference type="Rhea" id="RHEA:15081"/>
        <dbReference type="ChEBI" id="CHEBI:30089"/>
        <dbReference type="ChEBI" id="CHEBI:30616"/>
        <dbReference type="ChEBI" id="CHEBI:43474"/>
        <dbReference type="ChEBI" id="CHEBI:57287"/>
        <dbReference type="ChEBI" id="CHEBI:57288"/>
        <dbReference type="ChEBI" id="CHEBI:456216"/>
        <dbReference type="EC" id="6.2.1.13"/>
    </reaction>
</comment>
<accession>L9X6R0</accession>
<dbReference type="InterPro" id="IPR051538">
    <property type="entry name" value="Acyl-CoA_Synth/Transferase"/>
</dbReference>
<feature type="compositionally biased region" description="Acidic residues" evidence="6">
    <location>
        <begin position="418"/>
        <end position="430"/>
    </location>
</feature>
<dbReference type="Gene3D" id="3.30.470.20">
    <property type="entry name" value="ATP-grasp fold, B domain"/>
    <property type="match status" value="1"/>
</dbReference>
<dbReference type="GO" id="GO:0005524">
    <property type="term" value="F:ATP binding"/>
    <property type="evidence" value="ECO:0007669"/>
    <property type="project" value="UniProtKB-KW"/>
</dbReference>
<organism evidence="7 8">
    <name type="scientific">Natronococcus amylolyticus DSM 10524</name>
    <dbReference type="NCBI Taxonomy" id="1227497"/>
    <lineage>
        <taxon>Archaea</taxon>
        <taxon>Methanobacteriati</taxon>
        <taxon>Methanobacteriota</taxon>
        <taxon>Stenosarchaea group</taxon>
        <taxon>Halobacteria</taxon>
        <taxon>Halobacteriales</taxon>
        <taxon>Natrialbaceae</taxon>
        <taxon>Natronococcus</taxon>
    </lineage>
</organism>
<dbReference type="Gene3D" id="3.40.50.261">
    <property type="entry name" value="Succinyl-CoA synthetase domains"/>
    <property type="match status" value="1"/>
</dbReference>
<gene>
    <name evidence="7" type="ORF">C491_15137</name>
</gene>
<dbReference type="SUPFAM" id="SSF52210">
    <property type="entry name" value="Succinyl-CoA synthetase domains"/>
    <property type="match status" value="1"/>
</dbReference>
<keyword evidence="8" id="KW-1185">Reference proteome</keyword>
<evidence type="ECO:0000256" key="4">
    <source>
        <dbReference type="ARBA" id="ARBA00022741"/>
    </source>
</evidence>
<dbReference type="SUPFAM" id="SSF56059">
    <property type="entry name" value="Glutathione synthetase ATP-binding domain-like"/>
    <property type="match status" value="1"/>
</dbReference>